<name>A0A2M6W776_9BACT</name>
<dbReference type="InterPro" id="IPR005771">
    <property type="entry name" value="GalU_uridylyltTrfase_bac/arc"/>
</dbReference>
<feature type="domain" description="Nucleotidyl transferase" evidence="6">
    <location>
        <begin position="8"/>
        <end position="274"/>
    </location>
</feature>
<dbReference type="PANTHER" id="PTHR43197">
    <property type="entry name" value="UTP--GLUCOSE-1-PHOSPHATE URIDYLYLTRANSFERASE"/>
    <property type="match status" value="1"/>
</dbReference>
<keyword evidence="4 7" id="KW-0548">Nucleotidyltransferase</keyword>
<evidence type="ECO:0000256" key="2">
    <source>
        <dbReference type="ARBA" id="ARBA00012415"/>
    </source>
</evidence>
<proteinExistence type="inferred from homology"/>
<sequence length="282" mass="31740">MTKQIVTKGVITVAGLGTRFLPVTKAMPKEMLPVLDKPVVQYIVEEMAASGIKEIIFVTSSQKRAIEDHFDHDRQLESVLKEKGKYDSIKPLVELIDKLRFFYTRQSEPLGNGHALLCAKEFIGDEPFVFSDGDSIIDSQVPVIKQLLDIYYKKNASVIGVQSIDNKTDMTKYGNVYGTKTDEPKIYKVEKFLEKPSIEEVSPLGLIVGGMRYVFTKDIWPLLEKQGRGSGGEIWLADAANQLSQEKPFYACEYEGKYFDTGNKLALLKTAMYFAKKEGLLD</sequence>
<dbReference type="GO" id="GO:0003983">
    <property type="term" value="F:UTP:glucose-1-phosphate uridylyltransferase activity"/>
    <property type="evidence" value="ECO:0007669"/>
    <property type="project" value="UniProtKB-EC"/>
</dbReference>
<dbReference type="InterPro" id="IPR029044">
    <property type="entry name" value="Nucleotide-diphossugar_trans"/>
</dbReference>
<dbReference type="EMBL" id="PFBV01000003">
    <property type="protein sequence ID" value="PIT88624.1"/>
    <property type="molecule type" value="Genomic_DNA"/>
</dbReference>
<evidence type="ECO:0000256" key="1">
    <source>
        <dbReference type="ARBA" id="ARBA00006890"/>
    </source>
</evidence>
<dbReference type="InterPro" id="IPR005835">
    <property type="entry name" value="NTP_transferase_dom"/>
</dbReference>
<evidence type="ECO:0000256" key="5">
    <source>
        <dbReference type="ARBA" id="ARBA00048128"/>
    </source>
</evidence>
<reference evidence="8" key="1">
    <citation type="submission" date="2017-09" db="EMBL/GenBank/DDBJ databases">
        <title>Depth-based differentiation of microbial function through sediment-hosted aquifers and enrichment of novel symbionts in the deep terrestrial subsurface.</title>
        <authorList>
            <person name="Probst A.J."/>
            <person name="Ladd B."/>
            <person name="Jarett J.K."/>
            <person name="Geller-Mcgrath D.E."/>
            <person name="Sieber C.M.K."/>
            <person name="Emerson J.B."/>
            <person name="Anantharaman K."/>
            <person name="Thomas B.C."/>
            <person name="Malmstrom R."/>
            <person name="Stieglmeier M."/>
            <person name="Klingl A."/>
            <person name="Woyke T."/>
            <person name="Ryan C.M."/>
            <person name="Banfield J.F."/>
        </authorList>
    </citation>
    <scope>NUCLEOTIDE SEQUENCE [LARGE SCALE GENOMIC DNA]</scope>
</reference>
<evidence type="ECO:0000256" key="3">
    <source>
        <dbReference type="ARBA" id="ARBA00022679"/>
    </source>
</evidence>
<accession>A0A2M6W776</accession>
<evidence type="ECO:0000313" key="8">
    <source>
        <dbReference type="Proteomes" id="UP000231426"/>
    </source>
</evidence>
<dbReference type="CDD" id="cd02541">
    <property type="entry name" value="UGPase_prokaryotic"/>
    <property type="match status" value="1"/>
</dbReference>
<comment type="caution">
    <text evidence="7">The sequence shown here is derived from an EMBL/GenBank/DDBJ whole genome shotgun (WGS) entry which is preliminary data.</text>
</comment>
<comment type="similarity">
    <text evidence="1">Belongs to the UDPGP type 2 family.</text>
</comment>
<organism evidence="7 8">
    <name type="scientific">Candidatus Magasanikbacteria bacterium CG10_big_fil_rev_8_21_14_0_10_36_32</name>
    <dbReference type="NCBI Taxonomy" id="1974646"/>
    <lineage>
        <taxon>Bacteria</taxon>
        <taxon>Candidatus Magasanikiibacteriota</taxon>
    </lineage>
</organism>
<dbReference type="Proteomes" id="UP000231426">
    <property type="component" value="Unassembled WGS sequence"/>
</dbReference>
<dbReference type="PANTHER" id="PTHR43197:SF1">
    <property type="entry name" value="UTP--GLUCOSE-1-PHOSPHATE URIDYLYLTRANSFERASE"/>
    <property type="match status" value="1"/>
</dbReference>
<comment type="catalytic activity">
    <reaction evidence="5">
        <text>alpha-D-glucose 1-phosphate + UTP + H(+) = UDP-alpha-D-glucose + diphosphate</text>
        <dbReference type="Rhea" id="RHEA:19889"/>
        <dbReference type="ChEBI" id="CHEBI:15378"/>
        <dbReference type="ChEBI" id="CHEBI:33019"/>
        <dbReference type="ChEBI" id="CHEBI:46398"/>
        <dbReference type="ChEBI" id="CHEBI:58601"/>
        <dbReference type="ChEBI" id="CHEBI:58885"/>
        <dbReference type="EC" id="2.7.7.9"/>
    </reaction>
</comment>
<protein>
    <recommendedName>
        <fullName evidence="2">UTP--glucose-1-phosphate uridylyltransferase</fullName>
        <ecNumber evidence="2">2.7.7.9</ecNumber>
    </recommendedName>
</protein>
<dbReference type="SUPFAM" id="SSF53448">
    <property type="entry name" value="Nucleotide-diphospho-sugar transferases"/>
    <property type="match status" value="1"/>
</dbReference>
<gene>
    <name evidence="7" type="ORF">COU29_02520</name>
</gene>
<evidence type="ECO:0000259" key="6">
    <source>
        <dbReference type="Pfam" id="PF00483"/>
    </source>
</evidence>
<keyword evidence="3 7" id="KW-0808">Transferase</keyword>
<dbReference type="EC" id="2.7.7.9" evidence="2"/>
<dbReference type="GO" id="GO:0006011">
    <property type="term" value="P:UDP-alpha-D-glucose metabolic process"/>
    <property type="evidence" value="ECO:0007669"/>
    <property type="project" value="InterPro"/>
</dbReference>
<dbReference type="Gene3D" id="3.90.550.10">
    <property type="entry name" value="Spore Coat Polysaccharide Biosynthesis Protein SpsA, Chain A"/>
    <property type="match status" value="1"/>
</dbReference>
<evidence type="ECO:0000256" key="4">
    <source>
        <dbReference type="ARBA" id="ARBA00022695"/>
    </source>
</evidence>
<dbReference type="Pfam" id="PF00483">
    <property type="entry name" value="NTP_transferase"/>
    <property type="match status" value="1"/>
</dbReference>
<dbReference type="AlphaFoldDB" id="A0A2M6W776"/>
<evidence type="ECO:0000313" key="7">
    <source>
        <dbReference type="EMBL" id="PIT88624.1"/>
    </source>
</evidence>